<reference evidence="7 8" key="1">
    <citation type="submission" date="2020-08" db="EMBL/GenBank/DDBJ databases">
        <title>Genomic Encyclopedia of Type Strains, Phase IV (KMG-IV): sequencing the most valuable type-strain genomes for metagenomic binning, comparative biology and taxonomic classification.</title>
        <authorList>
            <person name="Goeker M."/>
        </authorList>
    </citation>
    <scope>NUCLEOTIDE SEQUENCE [LARGE SCALE GENOMIC DNA]</scope>
    <source>
        <strain evidence="7 8">DSM 11275</strain>
    </source>
</reference>
<dbReference type="AlphaFoldDB" id="A0A7W8FFA2"/>
<evidence type="ECO:0000313" key="7">
    <source>
        <dbReference type="EMBL" id="MBB5144589.1"/>
    </source>
</evidence>
<sequence>MTPALRLLRNCLLLALCTLLLVGCGSRGGGSWRKGGVTGTKPYTVRGKTYYPLKSAHGFVEVGEASWYGPGFHGKTTANGERYNQYAMTAAHKLLPLGTKVRVTHMSNGRSIIVRINDRGPFVGDRIIDLSRAAATQLNIIGPGTGRVRVQSLGGVPQMRNDGDIAGSYYVQVGAFANKDNADRLARDLDRAGHKSRMHFGSNNMWNVQAGPWPDSFGAQKQLEIFSILYPGAFVVGD</sequence>
<dbReference type="GO" id="GO:0005886">
    <property type="term" value="C:plasma membrane"/>
    <property type="evidence" value="ECO:0007669"/>
    <property type="project" value="UniProtKB-SubCell"/>
</dbReference>
<dbReference type="Pfam" id="PF05036">
    <property type="entry name" value="SPOR"/>
    <property type="match status" value="1"/>
</dbReference>
<dbReference type="Pfam" id="PF03330">
    <property type="entry name" value="DPBB_1"/>
    <property type="match status" value="1"/>
</dbReference>
<evidence type="ECO:0000256" key="4">
    <source>
        <dbReference type="HAMAP-Rule" id="MF_02071"/>
    </source>
</evidence>
<accession>A0A7W8FFA2</accession>
<evidence type="ECO:0000256" key="3">
    <source>
        <dbReference type="ARBA" id="ARBA00023316"/>
    </source>
</evidence>
<organism evidence="7 8">
    <name type="scientific">Desulfovibrio intestinalis</name>
    <dbReference type="NCBI Taxonomy" id="58621"/>
    <lineage>
        <taxon>Bacteria</taxon>
        <taxon>Pseudomonadati</taxon>
        <taxon>Thermodesulfobacteriota</taxon>
        <taxon>Desulfovibrionia</taxon>
        <taxon>Desulfovibrionales</taxon>
        <taxon>Desulfovibrionaceae</taxon>
        <taxon>Desulfovibrio</taxon>
    </lineage>
</organism>
<keyword evidence="3 4" id="KW-0961">Cell wall biogenesis/degradation</keyword>
<dbReference type="Gene3D" id="3.30.70.1070">
    <property type="entry name" value="Sporulation related repeat"/>
    <property type="match status" value="1"/>
</dbReference>
<keyword evidence="4" id="KW-0472">Membrane</keyword>
<comment type="similarity">
    <text evidence="4 5">Belongs to the RlpA family.</text>
</comment>
<dbReference type="Proteomes" id="UP000539075">
    <property type="component" value="Unassembled WGS sequence"/>
</dbReference>
<gene>
    <name evidence="4" type="primary">rlpA</name>
    <name evidence="7" type="ORF">HNQ38_002705</name>
</gene>
<dbReference type="EMBL" id="JACHGO010000009">
    <property type="protein sequence ID" value="MBB5144589.1"/>
    <property type="molecule type" value="Genomic_DNA"/>
</dbReference>
<dbReference type="CDD" id="cd22268">
    <property type="entry name" value="DPBB_RlpA-like"/>
    <property type="match status" value="1"/>
</dbReference>
<evidence type="ECO:0000313" key="8">
    <source>
        <dbReference type="Proteomes" id="UP000539075"/>
    </source>
</evidence>
<dbReference type="SUPFAM" id="SSF110997">
    <property type="entry name" value="Sporulation related repeat"/>
    <property type="match status" value="1"/>
</dbReference>
<dbReference type="PROSITE" id="PS51724">
    <property type="entry name" value="SPOR"/>
    <property type="match status" value="1"/>
</dbReference>
<keyword evidence="2 4" id="KW-0456">Lyase</keyword>
<dbReference type="GO" id="GO:0000270">
    <property type="term" value="P:peptidoglycan metabolic process"/>
    <property type="evidence" value="ECO:0007669"/>
    <property type="project" value="UniProtKB-UniRule"/>
</dbReference>
<dbReference type="InterPro" id="IPR012997">
    <property type="entry name" value="RplA"/>
</dbReference>
<dbReference type="InterPro" id="IPR036908">
    <property type="entry name" value="RlpA-like_sf"/>
</dbReference>
<dbReference type="InterPro" id="IPR009009">
    <property type="entry name" value="RlpA-like_DPBB"/>
</dbReference>
<dbReference type="GO" id="GO:0042834">
    <property type="term" value="F:peptidoglycan binding"/>
    <property type="evidence" value="ECO:0007669"/>
    <property type="project" value="InterPro"/>
</dbReference>
<dbReference type="NCBIfam" id="TIGR00413">
    <property type="entry name" value="rlpA"/>
    <property type="match status" value="1"/>
</dbReference>
<keyword evidence="4" id="KW-1003">Cell membrane</keyword>
<keyword evidence="1" id="KW-0732">Signal</keyword>
<dbReference type="PANTHER" id="PTHR34183">
    <property type="entry name" value="ENDOLYTIC PEPTIDOGLYCAN TRANSGLYCOSYLASE RLPA"/>
    <property type="match status" value="1"/>
</dbReference>
<evidence type="ECO:0000256" key="5">
    <source>
        <dbReference type="RuleBase" id="RU003495"/>
    </source>
</evidence>
<keyword evidence="8" id="KW-1185">Reference proteome</keyword>
<evidence type="ECO:0000259" key="6">
    <source>
        <dbReference type="PROSITE" id="PS51724"/>
    </source>
</evidence>
<dbReference type="Gene3D" id="2.40.40.10">
    <property type="entry name" value="RlpA-like domain"/>
    <property type="match status" value="1"/>
</dbReference>
<dbReference type="InterPro" id="IPR034718">
    <property type="entry name" value="RlpA"/>
</dbReference>
<evidence type="ECO:0000256" key="2">
    <source>
        <dbReference type="ARBA" id="ARBA00023239"/>
    </source>
</evidence>
<dbReference type="RefSeq" id="WP_183721877.1">
    <property type="nucleotide sequence ID" value="NZ_JACHGO010000009.1"/>
</dbReference>
<dbReference type="PROSITE" id="PS51257">
    <property type="entry name" value="PROKAR_LIPOPROTEIN"/>
    <property type="match status" value="1"/>
</dbReference>
<dbReference type="SUPFAM" id="SSF50685">
    <property type="entry name" value="Barwin-like endoglucanases"/>
    <property type="match status" value="1"/>
</dbReference>
<dbReference type="PANTHER" id="PTHR34183:SF8">
    <property type="entry name" value="ENDOLYTIC PEPTIDOGLYCAN TRANSGLYCOSYLASE RLPA-RELATED"/>
    <property type="match status" value="1"/>
</dbReference>
<protein>
    <recommendedName>
        <fullName evidence="4">Probable endolytic peptidoglycan transglycosylase RlpA</fullName>
        <ecNumber evidence="4">4.2.2.-</ecNumber>
    </recommendedName>
</protein>
<proteinExistence type="inferred from homology"/>
<dbReference type="InterPro" id="IPR007730">
    <property type="entry name" value="SPOR-like_dom"/>
</dbReference>
<dbReference type="GO" id="GO:0071555">
    <property type="term" value="P:cell wall organization"/>
    <property type="evidence" value="ECO:0007669"/>
    <property type="project" value="UniProtKB-KW"/>
</dbReference>
<dbReference type="InterPro" id="IPR036680">
    <property type="entry name" value="SPOR-like_sf"/>
</dbReference>
<dbReference type="EC" id="4.2.2.-" evidence="4"/>
<dbReference type="HAMAP" id="MF_02071">
    <property type="entry name" value="RlpA"/>
    <property type="match status" value="1"/>
</dbReference>
<dbReference type="GO" id="GO:0008932">
    <property type="term" value="F:lytic endotransglycosylase activity"/>
    <property type="evidence" value="ECO:0007669"/>
    <property type="project" value="UniProtKB-UniRule"/>
</dbReference>
<comment type="subcellular location">
    <subcellularLocation>
        <location evidence="4">Cell membrane</location>
        <topology evidence="4">Lipid-anchor</topology>
    </subcellularLocation>
</comment>
<evidence type="ECO:0000256" key="1">
    <source>
        <dbReference type="ARBA" id="ARBA00022729"/>
    </source>
</evidence>
<name>A0A7W8FFA2_9BACT</name>
<keyword evidence="4 7" id="KW-0449">Lipoprotein</keyword>
<feature type="domain" description="SPOR" evidence="6">
    <location>
        <begin position="163"/>
        <end position="238"/>
    </location>
</feature>
<comment type="function">
    <text evidence="4">Lytic transglycosylase with a strong preference for naked glycan strands that lack stem peptides.</text>
</comment>
<comment type="caution">
    <text evidence="7">The sequence shown here is derived from an EMBL/GenBank/DDBJ whole genome shotgun (WGS) entry which is preliminary data.</text>
</comment>
<keyword evidence="4" id="KW-0564">Palmitate</keyword>